<evidence type="ECO:0000259" key="2">
    <source>
        <dbReference type="SMART" id="SM00899"/>
    </source>
</evidence>
<accession>A0A1P8Q6B1</accession>
<organism evidence="3 4">
    <name type="scientific">Companilactobacillus allii</name>
    <dbReference type="NCBI Taxonomy" id="1847728"/>
    <lineage>
        <taxon>Bacteria</taxon>
        <taxon>Bacillati</taxon>
        <taxon>Bacillota</taxon>
        <taxon>Bacilli</taxon>
        <taxon>Lactobacillales</taxon>
        <taxon>Lactobacillaceae</taxon>
        <taxon>Companilactobacillus</taxon>
    </lineage>
</organism>
<evidence type="ECO:0000313" key="4">
    <source>
        <dbReference type="Proteomes" id="UP000187499"/>
    </source>
</evidence>
<protein>
    <recommendedName>
        <fullName evidence="2">Ferrous iron transporter FeoA-like domain-containing protein</fullName>
    </recommendedName>
</protein>
<name>A0A1P8Q6B1_9LACO</name>
<reference evidence="4" key="1">
    <citation type="submission" date="2016-12" db="EMBL/GenBank/DDBJ databases">
        <authorList>
            <person name="Jung M.Y."/>
            <person name="Lee S.H."/>
        </authorList>
    </citation>
    <scope>NUCLEOTIDE SEQUENCE [LARGE SCALE GENOMIC DNA]</scope>
    <source>
        <strain evidence="4">WiKim39</strain>
    </source>
</reference>
<sequence length="69" mass="7977">MINQVFTVCNIEELDDQTMQRLHSLGIHNNSNMTVIRFFPLHGPVIVEVDHQQIGIRYKVFKLLAGEDI</sequence>
<dbReference type="InterPro" id="IPR038157">
    <property type="entry name" value="FeoA_core_dom"/>
</dbReference>
<dbReference type="GO" id="GO:0046914">
    <property type="term" value="F:transition metal ion binding"/>
    <property type="evidence" value="ECO:0007669"/>
    <property type="project" value="InterPro"/>
</dbReference>
<dbReference type="InterPro" id="IPR007167">
    <property type="entry name" value="Fe-transptr_FeoA-like"/>
</dbReference>
<feature type="domain" description="Ferrous iron transporter FeoA-like" evidence="2">
    <location>
        <begin position="1"/>
        <end position="68"/>
    </location>
</feature>
<keyword evidence="1" id="KW-0408">Iron</keyword>
<dbReference type="Proteomes" id="UP000187499">
    <property type="component" value="Chromosome"/>
</dbReference>
<evidence type="ECO:0000256" key="1">
    <source>
        <dbReference type="ARBA" id="ARBA00023004"/>
    </source>
</evidence>
<dbReference type="EMBL" id="CP019323">
    <property type="protein sequence ID" value="APX73379.1"/>
    <property type="molecule type" value="Genomic_DNA"/>
</dbReference>
<dbReference type="KEGG" id="lalw:BTM29_08880"/>
<dbReference type="SMART" id="SM00899">
    <property type="entry name" value="FeoA"/>
    <property type="match status" value="1"/>
</dbReference>
<dbReference type="AlphaFoldDB" id="A0A1P8Q6B1"/>
<evidence type="ECO:0000313" key="3">
    <source>
        <dbReference type="EMBL" id="APX73379.1"/>
    </source>
</evidence>
<dbReference type="SUPFAM" id="SSF50037">
    <property type="entry name" value="C-terminal domain of transcriptional repressors"/>
    <property type="match status" value="1"/>
</dbReference>
<proteinExistence type="predicted"/>
<keyword evidence="4" id="KW-1185">Reference proteome</keyword>
<dbReference type="InterPro" id="IPR008988">
    <property type="entry name" value="Transcriptional_repressor_C"/>
</dbReference>
<gene>
    <name evidence="3" type="ORF">BTM29_08880</name>
</gene>
<dbReference type="STRING" id="1847728.BTM29_08880"/>
<dbReference type="Gene3D" id="2.30.30.90">
    <property type="match status" value="1"/>
</dbReference>
<dbReference type="Pfam" id="PF04023">
    <property type="entry name" value="FeoA"/>
    <property type="match status" value="1"/>
</dbReference>